<feature type="compositionally biased region" description="Basic and acidic residues" evidence="4">
    <location>
        <begin position="219"/>
        <end position="229"/>
    </location>
</feature>
<keyword evidence="2" id="KW-0863">Zinc-finger</keyword>
<dbReference type="Pfam" id="PF01754">
    <property type="entry name" value="zf-A20"/>
    <property type="match status" value="1"/>
</dbReference>
<dbReference type="InterPro" id="IPR002653">
    <property type="entry name" value="Znf_A20"/>
</dbReference>
<dbReference type="InterPro" id="IPR029071">
    <property type="entry name" value="Ubiquitin-like_domsf"/>
</dbReference>
<feature type="compositionally biased region" description="Basic and acidic residues" evidence="4">
    <location>
        <begin position="170"/>
        <end position="199"/>
    </location>
</feature>
<dbReference type="PANTHER" id="PTHR10634">
    <property type="entry name" value="AN1-TYPE ZINC FINGER PROTEIN"/>
    <property type="match status" value="1"/>
</dbReference>
<dbReference type="InterPro" id="IPR035896">
    <property type="entry name" value="AN1-like_Znf"/>
</dbReference>
<keyword evidence="3" id="KW-0862">Zinc</keyword>
<dbReference type="Gene3D" id="1.20.5.4770">
    <property type="match status" value="1"/>
</dbReference>
<feature type="region of interest" description="Disordered" evidence="4">
    <location>
        <begin position="113"/>
        <end position="135"/>
    </location>
</feature>
<evidence type="ECO:0000313" key="8">
    <source>
        <dbReference type="Proteomes" id="UP001189429"/>
    </source>
</evidence>
<keyword evidence="8" id="KW-1185">Reference proteome</keyword>
<dbReference type="SUPFAM" id="SSF54236">
    <property type="entry name" value="Ubiquitin-like"/>
    <property type="match status" value="1"/>
</dbReference>
<organism evidence="7 8">
    <name type="scientific">Prorocentrum cordatum</name>
    <dbReference type="NCBI Taxonomy" id="2364126"/>
    <lineage>
        <taxon>Eukaryota</taxon>
        <taxon>Sar</taxon>
        <taxon>Alveolata</taxon>
        <taxon>Dinophyceae</taxon>
        <taxon>Prorocentrales</taxon>
        <taxon>Prorocentraceae</taxon>
        <taxon>Prorocentrum</taxon>
    </lineage>
</organism>
<dbReference type="PROSITE" id="PS50053">
    <property type="entry name" value="UBIQUITIN_2"/>
    <property type="match status" value="1"/>
</dbReference>
<feature type="compositionally biased region" description="Gly residues" evidence="4">
    <location>
        <begin position="115"/>
        <end position="124"/>
    </location>
</feature>
<proteinExistence type="predicted"/>
<gene>
    <name evidence="7" type="ORF">PCOR1329_LOCUS59535</name>
</gene>
<dbReference type="Pfam" id="PF00240">
    <property type="entry name" value="ubiquitin"/>
    <property type="match status" value="1"/>
</dbReference>
<reference evidence="7" key="1">
    <citation type="submission" date="2023-10" db="EMBL/GenBank/DDBJ databases">
        <authorList>
            <person name="Chen Y."/>
            <person name="Shah S."/>
            <person name="Dougan E. K."/>
            <person name="Thang M."/>
            <person name="Chan C."/>
        </authorList>
    </citation>
    <scope>NUCLEOTIDE SEQUENCE [LARGE SCALE GENOMIC DNA]</scope>
</reference>
<dbReference type="SMART" id="SM00259">
    <property type="entry name" value="ZnF_A20"/>
    <property type="match status" value="1"/>
</dbReference>
<accession>A0ABN9VRZ1</accession>
<evidence type="ECO:0000256" key="2">
    <source>
        <dbReference type="ARBA" id="ARBA00022771"/>
    </source>
</evidence>
<dbReference type="SUPFAM" id="SSF118310">
    <property type="entry name" value="AN1-like Zinc finger"/>
    <property type="match status" value="1"/>
</dbReference>
<evidence type="ECO:0008006" key="9">
    <source>
        <dbReference type="Google" id="ProtNLM"/>
    </source>
</evidence>
<comment type="caution">
    <text evidence="7">The sequence shown here is derived from an EMBL/GenBank/DDBJ whole genome shotgun (WGS) entry which is preliminary data.</text>
</comment>
<evidence type="ECO:0000259" key="6">
    <source>
        <dbReference type="PROSITE" id="PS51036"/>
    </source>
</evidence>
<dbReference type="InterPro" id="IPR000626">
    <property type="entry name" value="Ubiquitin-like_dom"/>
</dbReference>
<dbReference type="Gene3D" id="4.10.1110.10">
    <property type="entry name" value="AN1-like Zinc finger"/>
    <property type="match status" value="1"/>
</dbReference>
<evidence type="ECO:0000256" key="4">
    <source>
        <dbReference type="SAM" id="MobiDB-lite"/>
    </source>
</evidence>
<protein>
    <recommendedName>
        <fullName evidence="9">A20-type domain-containing protein</fullName>
    </recommendedName>
</protein>
<feature type="domain" description="Ubiquitin-like" evidence="5">
    <location>
        <begin position="39"/>
        <end position="116"/>
    </location>
</feature>
<evidence type="ECO:0000256" key="1">
    <source>
        <dbReference type="ARBA" id="ARBA00022723"/>
    </source>
</evidence>
<dbReference type="PROSITE" id="PS51036">
    <property type="entry name" value="ZF_A20"/>
    <property type="match status" value="1"/>
</dbReference>
<evidence type="ECO:0000259" key="5">
    <source>
        <dbReference type="PROSITE" id="PS50053"/>
    </source>
</evidence>
<evidence type="ECO:0000256" key="3">
    <source>
        <dbReference type="ARBA" id="ARBA00022833"/>
    </source>
</evidence>
<dbReference type="SMART" id="SM00213">
    <property type="entry name" value="UBQ"/>
    <property type="match status" value="1"/>
</dbReference>
<feature type="domain" description="A20-type" evidence="6">
    <location>
        <begin position="137"/>
        <end position="171"/>
    </location>
</feature>
<dbReference type="EMBL" id="CAUYUJ010017424">
    <property type="protein sequence ID" value="CAK0874712.1"/>
    <property type="molecule type" value="Genomic_DNA"/>
</dbReference>
<dbReference type="Gene3D" id="3.10.20.90">
    <property type="entry name" value="Phosphatidylinositol 3-kinase Catalytic Subunit, Chain A, domain 1"/>
    <property type="match status" value="1"/>
</dbReference>
<keyword evidence="1" id="KW-0479">Metal-binding</keyword>
<dbReference type="SUPFAM" id="SSF57716">
    <property type="entry name" value="Glucocorticoid receptor-like (DNA-binding domain)"/>
    <property type="match status" value="1"/>
</dbReference>
<sequence>RPEVRRAPRQAQLAWPRRRPTARAVVAGPSALWTGAYIMDLNVKGSGSVKSCKLEGIESSTTVGDLKKKIADECGLSADQQRLFLKGKLLKDEDTLETSKVVSKATLFLVKGASGSSGGSGGSGTETKTTEAKSEAPAVTVPCVGGCGFFGTAAMENMCSKCYNKKHQAEKDKEDKAKKEKEEVEAKSKEDAKASEEGKGGCPSVHRQPWRRGLTTGADEEKPKRPVQEDVTKCWSCAKKIGLTGFTCRSGTPREAAGRQDQDEEEDHNCDFDHQDFGRAILAKNNPNVSVEEKNLLGLGPALRWTPWLHP</sequence>
<dbReference type="Proteomes" id="UP001189429">
    <property type="component" value="Unassembled WGS sequence"/>
</dbReference>
<feature type="region of interest" description="Disordered" evidence="4">
    <location>
        <begin position="248"/>
        <end position="270"/>
    </location>
</feature>
<name>A0ABN9VRZ1_9DINO</name>
<dbReference type="InterPro" id="IPR050652">
    <property type="entry name" value="AN1_A20_ZnFinger"/>
</dbReference>
<feature type="region of interest" description="Disordered" evidence="4">
    <location>
        <begin position="170"/>
        <end position="229"/>
    </location>
</feature>
<feature type="non-terminal residue" evidence="7">
    <location>
        <position position="1"/>
    </location>
</feature>
<dbReference type="PANTHER" id="PTHR10634:SF149">
    <property type="entry name" value="AN1-TYPE DOMAIN-CONTAINING PROTEIN-RELATED"/>
    <property type="match status" value="1"/>
</dbReference>
<evidence type="ECO:0000313" key="7">
    <source>
        <dbReference type="EMBL" id="CAK0874712.1"/>
    </source>
</evidence>